<organism evidence="2 3">
    <name type="scientific">Lutibacter agarilyticus</name>
    <dbReference type="NCBI Taxonomy" id="1109740"/>
    <lineage>
        <taxon>Bacteria</taxon>
        <taxon>Pseudomonadati</taxon>
        <taxon>Bacteroidota</taxon>
        <taxon>Flavobacteriia</taxon>
        <taxon>Flavobacteriales</taxon>
        <taxon>Flavobacteriaceae</taxon>
        <taxon>Lutibacter</taxon>
    </lineage>
</organism>
<dbReference type="AlphaFoldDB" id="A0A238X4C7"/>
<keyword evidence="3" id="KW-1185">Reference proteome</keyword>
<evidence type="ECO:0000259" key="1">
    <source>
        <dbReference type="PROSITE" id="PS50853"/>
    </source>
</evidence>
<reference evidence="2 3" key="1">
    <citation type="submission" date="2017-06" db="EMBL/GenBank/DDBJ databases">
        <authorList>
            <person name="Kim H.J."/>
            <person name="Triplett B.A."/>
        </authorList>
    </citation>
    <scope>NUCLEOTIDE SEQUENCE [LARGE SCALE GENOMIC DNA]</scope>
    <source>
        <strain evidence="2 3">DSM 29150</strain>
    </source>
</reference>
<dbReference type="SUPFAM" id="SSF49265">
    <property type="entry name" value="Fibronectin type III"/>
    <property type="match status" value="1"/>
</dbReference>
<accession>A0A238X4C7</accession>
<protein>
    <recommendedName>
        <fullName evidence="1">Fibronectin type-III domain-containing protein</fullName>
    </recommendedName>
</protein>
<dbReference type="Proteomes" id="UP000198384">
    <property type="component" value="Unassembled WGS sequence"/>
</dbReference>
<dbReference type="OrthoDB" id="789771at2"/>
<proteinExistence type="predicted"/>
<dbReference type="InterPro" id="IPR036116">
    <property type="entry name" value="FN3_sf"/>
</dbReference>
<sequence length="231" mass="24868">MKKFLYIAIIGIVIWSCGGGGDDPPTPPAENKPPTTPTTIYPANNDLCIDNSVNFNWNASTDPEGDAITYTVEVSENSSFSPISQTKTTSTTSTTISLEKGVPFYWRVRAKDSKNDSSANSTVVQFYTEGDGVSNHLPFAPVLVAPELNETVAGTSTTLSWTASDVDTGDTLTYDVYFGTTNPPTTKEGSNITANSLSVNLSGTTTYYWKVVVKDDKGGQTIGQIWDFKTD</sequence>
<feature type="domain" description="Fibronectin type-III" evidence="1">
    <location>
        <begin position="33"/>
        <end position="131"/>
    </location>
</feature>
<dbReference type="Gene3D" id="2.60.40.10">
    <property type="entry name" value="Immunoglobulins"/>
    <property type="match status" value="2"/>
</dbReference>
<evidence type="ECO:0000313" key="3">
    <source>
        <dbReference type="Proteomes" id="UP000198384"/>
    </source>
</evidence>
<dbReference type="EMBL" id="FZNT01000004">
    <property type="protein sequence ID" value="SNR53418.1"/>
    <property type="molecule type" value="Genomic_DNA"/>
</dbReference>
<name>A0A238X4C7_9FLAO</name>
<dbReference type="InterPro" id="IPR013783">
    <property type="entry name" value="Ig-like_fold"/>
</dbReference>
<dbReference type="RefSeq" id="WP_089381468.1">
    <property type="nucleotide sequence ID" value="NZ_FZNT01000004.1"/>
</dbReference>
<dbReference type="InterPro" id="IPR003961">
    <property type="entry name" value="FN3_dom"/>
</dbReference>
<evidence type="ECO:0000313" key="2">
    <source>
        <dbReference type="EMBL" id="SNR53418.1"/>
    </source>
</evidence>
<dbReference type="PROSITE" id="PS50853">
    <property type="entry name" value="FN3"/>
    <property type="match status" value="1"/>
</dbReference>
<gene>
    <name evidence="2" type="ORF">SAMN06265371_104374</name>
</gene>